<organism evidence="1 2">
    <name type="scientific">Panaeolus cyanescens</name>
    <dbReference type="NCBI Taxonomy" id="181874"/>
    <lineage>
        <taxon>Eukaryota</taxon>
        <taxon>Fungi</taxon>
        <taxon>Dikarya</taxon>
        <taxon>Basidiomycota</taxon>
        <taxon>Agaricomycotina</taxon>
        <taxon>Agaricomycetes</taxon>
        <taxon>Agaricomycetidae</taxon>
        <taxon>Agaricales</taxon>
        <taxon>Agaricineae</taxon>
        <taxon>Galeropsidaceae</taxon>
        <taxon>Panaeolus</taxon>
    </lineage>
</organism>
<dbReference type="Proteomes" id="UP000284842">
    <property type="component" value="Unassembled WGS sequence"/>
</dbReference>
<keyword evidence="2" id="KW-1185">Reference proteome</keyword>
<gene>
    <name evidence="1" type="ORF">CVT24_003047</name>
</gene>
<name>A0A409YXU7_9AGAR</name>
<evidence type="ECO:0000313" key="1">
    <source>
        <dbReference type="EMBL" id="PPR07854.1"/>
    </source>
</evidence>
<dbReference type="InParanoid" id="A0A409YXU7"/>
<dbReference type="OrthoDB" id="2916406at2759"/>
<accession>A0A409YXU7</accession>
<protein>
    <submittedName>
        <fullName evidence="1">Uncharacterized protein</fullName>
    </submittedName>
</protein>
<proteinExistence type="predicted"/>
<reference evidence="1 2" key="1">
    <citation type="journal article" date="2018" name="Evol. Lett.">
        <title>Horizontal gene cluster transfer increased hallucinogenic mushroom diversity.</title>
        <authorList>
            <person name="Reynolds H.T."/>
            <person name="Vijayakumar V."/>
            <person name="Gluck-Thaler E."/>
            <person name="Korotkin H.B."/>
            <person name="Matheny P.B."/>
            <person name="Slot J.C."/>
        </authorList>
    </citation>
    <scope>NUCLEOTIDE SEQUENCE [LARGE SCALE GENOMIC DNA]</scope>
    <source>
        <strain evidence="1 2">2629</strain>
    </source>
</reference>
<dbReference type="EMBL" id="NHTK01000320">
    <property type="protein sequence ID" value="PPR07854.1"/>
    <property type="molecule type" value="Genomic_DNA"/>
</dbReference>
<dbReference type="AlphaFoldDB" id="A0A409YXU7"/>
<evidence type="ECO:0000313" key="2">
    <source>
        <dbReference type="Proteomes" id="UP000284842"/>
    </source>
</evidence>
<comment type="caution">
    <text evidence="1">The sequence shown here is derived from an EMBL/GenBank/DDBJ whole genome shotgun (WGS) entry which is preliminary data.</text>
</comment>
<sequence length="50" mass="5564">MRGAANGDGLVNMQGNDARLSDFLVKRIVHSIRQGKRVSTPKNLVFIRRA</sequence>